<feature type="transmembrane region" description="Helical" evidence="2">
    <location>
        <begin position="7"/>
        <end position="30"/>
    </location>
</feature>
<keyword evidence="2" id="KW-0472">Membrane</keyword>
<feature type="compositionally biased region" description="Low complexity" evidence="1">
    <location>
        <begin position="320"/>
        <end position="345"/>
    </location>
</feature>
<reference evidence="3" key="1">
    <citation type="submission" date="2023-06" db="EMBL/GenBank/DDBJ databases">
        <title>Sysu t00039.</title>
        <authorList>
            <person name="Gao L."/>
            <person name="Fang B.-Z."/>
            <person name="Li W.-J."/>
        </authorList>
    </citation>
    <scope>NUCLEOTIDE SEQUENCE</scope>
    <source>
        <strain evidence="3">SYSU T00039</strain>
    </source>
</reference>
<feature type="compositionally biased region" description="Acidic residues" evidence="1">
    <location>
        <begin position="346"/>
        <end position="358"/>
    </location>
</feature>
<feature type="compositionally biased region" description="Acidic residues" evidence="1">
    <location>
        <begin position="365"/>
        <end position="414"/>
    </location>
</feature>
<dbReference type="AlphaFoldDB" id="A0AAW7M113"/>
<keyword evidence="4" id="KW-1185">Reference proteome</keyword>
<organism evidence="3 4">
    <name type="scientific">Demequina lignilytica</name>
    <dbReference type="NCBI Taxonomy" id="3051663"/>
    <lineage>
        <taxon>Bacteria</taxon>
        <taxon>Bacillati</taxon>
        <taxon>Actinomycetota</taxon>
        <taxon>Actinomycetes</taxon>
        <taxon>Micrococcales</taxon>
        <taxon>Demequinaceae</taxon>
        <taxon>Demequina</taxon>
    </lineage>
</organism>
<feature type="transmembrane region" description="Helical" evidence="2">
    <location>
        <begin position="224"/>
        <end position="246"/>
    </location>
</feature>
<sequence>MTPRPRPLLGLVLGMLLGLVVIGLLWQLALVDPGRTVLFLTVAVAVLAVAGLLTRQISAARGRFVTAAVIAGVLAGVGLTGIPELVSVGRVSDGCTLEVTAGGLTAAPSDTSALTAFSIAEDDVVEWAMTSSTPIAVDTRMAGITVGGFSIPVRTVSSDPASGEAQEVTGTVDVADGLATIQDSTGLELTGVYHVYGEVSGEQATCAADGWVRLEPAGLFATNVLVGLWIALGVLLLLIAWAALAVRSSFVKARRAALEGERVHTGTVTTAAGGALAGGAGAGHVAADAEPSGTTSPEAAAEPVAPAPAFTPEARPEDMPPASIAPAPAAAGAAAGAGAEAQDVAPVEDAEPVQDPPEDLAGSEAESDADAEGEPEPASDAEAHDEAEDGTDPQPEGDAESGPDAAADDDPDRR</sequence>
<keyword evidence="2" id="KW-1133">Transmembrane helix</keyword>
<evidence type="ECO:0000313" key="4">
    <source>
        <dbReference type="Proteomes" id="UP001172737"/>
    </source>
</evidence>
<feature type="transmembrane region" description="Helical" evidence="2">
    <location>
        <begin position="65"/>
        <end position="82"/>
    </location>
</feature>
<feature type="transmembrane region" description="Helical" evidence="2">
    <location>
        <begin position="36"/>
        <end position="53"/>
    </location>
</feature>
<evidence type="ECO:0000313" key="3">
    <source>
        <dbReference type="EMBL" id="MDN4486969.1"/>
    </source>
</evidence>
<evidence type="ECO:0000256" key="1">
    <source>
        <dbReference type="SAM" id="MobiDB-lite"/>
    </source>
</evidence>
<proteinExistence type="predicted"/>
<comment type="caution">
    <text evidence="3">The sequence shown here is derived from an EMBL/GenBank/DDBJ whole genome shotgun (WGS) entry which is preliminary data.</text>
</comment>
<dbReference type="Proteomes" id="UP001172737">
    <property type="component" value="Unassembled WGS sequence"/>
</dbReference>
<evidence type="ECO:0000256" key="2">
    <source>
        <dbReference type="SAM" id="Phobius"/>
    </source>
</evidence>
<dbReference type="EMBL" id="JAUHPX010000001">
    <property type="protein sequence ID" value="MDN4486969.1"/>
    <property type="molecule type" value="Genomic_DNA"/>
</dbReference>
<feature type="region of interest" description="Disordered" evidence="1">
    <location>
        <begin position="279"/>
        <end position="414"/>
    </location>
</feature>
<accession>A0AAW7M113</accession>
<gene>
    <name evidence="3" type="ORF">QQX10_02185</name>
</gene>
<dbReference type="RefSeq" id="WP_301120438.1">
    <property type="nucleotide sequence ID" value="NZ_JAUHPX010000001.1"/>
</dbReference>
<keyword evidence="2" id="KW-0812">Transmembrane</keyword>
<feature type="compositionally biased region" description="Low complexity" evidence="1">
    <location>
        <begin position="297"/>
        <end position="313"/>
    </location>
</feature>
<protein>
    <submittedName>
        <fullName evidence="3">Uncharacterized protein</fullName>
    </submittedName>
</protein>
<name>A0AAW7M113_9MICO</name>